<dbReference type="Pfam" id="PF22041">
    <property type="entry name" value="GST_C_7"/>
    <property type="match status" value="1"/>
</dbReference>
<dbReference type="EMBL" id="KB469303">
    <property type="protein sequence ID" value="EPQ54391.1"/>
    <property type="molecule type" value="Genomic_DNA"/>
</dbReference>
<proteinExistence type="predicted"/>
<dbReference type="InterPro" id="IPR036249">
    <property type="entry name" value="Thioredoxin-like_sf"/>
</dbReference>
<dbReference type="HOGENOM" id="CLU_011226_4_0_1"/>
<dbReference type="Proteomes" id="UP000030669">
    <property type="component" value="Unassembled WGS sequence"/>
</dbReference>
<protein>
    <recommendedName>
        <fullName evidence="1">GST N-terminal domain-containing protein</fullName>
    </recommendedName>
</protein>
<dbReference type="KEGG" id="gtr:GLOTRDRAFT_76864"/>
<dbReference type="eggNOG" id="ENOG502QQN3">
    <property type="taxonomic scope" value="Eukaryota"/>
</dbReference>
<dbReference type="Gene3D" id="1.20.1050.10">
    <property type="match status" value="1"/>
</dbReference>
<dbReference type="RefSeq" id="XP_007866704.1">
    <property type="nucleotide sequence ID" value="XM_007868513.1"/>
</dbReference>
<dbReference type="InterPro" id="IPR036282">
    <property type="entry name" value="Glutathione-S-Trfase_C_sf"/>
</dbReference>
<dbReference type="AlphaFoldDB" id="S7Q309"/>
<accession>S7Q309</accession>
<dbReference type="SUPFAM" id="SSF52833">
    <property type="entry name" value="Thioredoxin-like"/>
    <property type="match status" value="1"/>
</dbReference>
<dbReference type="Pfam" id="PF13409">
    <property type="entry name" value="GST_N_2"/>
    <property type="match status" value="1"/>
</dbReference>
<dbReference type="OrthoDB" id="4951845at2759"/>
<gene>
    <name evidence="2" type="ORF">GLOTRDRAFT_76864</name>
</gene>
<organism evidence="2 3">
    <name type="scientific">Gloeophyllum trabeum (strain ATCC 11539 / FP-39264 / Madison 617)</name>
    <name type="common">Brown rot fungus</name>
    <dbReference type="NCBI Taxonomy" id="670483"/>
    <lineage>
        <taxon>Eukaryota</taxon>
        <taxon>Fungi</taxon>
        <taxon>Dikarya</taxon>
        <taxon>Basidiomycota</taxon>
        <taxon>Agaricomycotina</taxon>
        <taxon>Agaricomycetes</taxon>
        <taxon>Gloeophyllales</taxon>
        <taxon>Gloeophyllaceae</taxon>
        <taxon>Gloeophyllum</taxon>
    </lineage>
</organism>
<feature type="domain" description="GST N-terminal" evidence="1">
    <location>
        <begin position="10"/>
        <end position="101"/>
    </location>
</feature>
<dbReference type="InterPro" id="IPR004045">
    <property type="entry name" value="Glutathione_S-Trfase_N"/>
</dbReference>
<dbReference type="PROSITE" id="PS50404">
    <property type="entry name" value="GST_NTER"/>
    <property type="match status" value="1"/>
</dbReference>
<evidence type="ECO:0000313" key="2">
    <source>
        <dbReference type="EMBL" id="EPQ54391.1"/>
    </source>
</evidence>
<reference evidence="2 3" key="1">
    <citation type="journal article" date="2012" name="Science">
        <title>The Paleozoic origin of enzymatic lignin decomposition reconstructed from 31 fungal genomes.</title>
        <authorList>
            <person name="Floudas D."/>
            <person name="Binder M."/>
            <person name="Riley R."/>
            <person name="Barry K."/>
            <person name="Blanchette R.A."/>
            <person name="Henrissat B."/>
            <person name="Martinez A.T."/>
            <person name="Otillar R."/>
            <person name="Spatafora J.W."/>
            <person name="Yadav J.S."/>
            <person name="Aerts A."/>
            <person name="Benoit I."/>
            <person name="Boyd A."/>
            <person name="Carlson A."/>
            <person name="Copeland A."/>
            <person name="Coutinho P.M."/>
            <person name="de Vries R.P."/>
            <person name="Ferreira P."/>
            <person name="Findley K."/>
            <person name="Foster B."/>
            <person name="Gaskell J."/>
            <person name="Glotzer D."/>
            <person name="Gorecki P."/>
            <person name="Heitman J."/>
            <person name="Hesse C."/>
            <person name="Hori C."/>
            <person name="Igarashi K."/>
            <person name="Jurgens J.A."/>
            <person name="Kallen N."/>
            <person name="Kersten P."/>
            <person name="Kohler A."/>
            <person name="Kuees U."/>
            <person name="Kumar T.K.A."/>
            <person name="Kuo A."/>
            <person name="LaButti K."/>
            <person name="Larrondo L.F."/>
            <person name="Lindquist E."/>
            <person name="Ling A."/>
            <person name="Lombard V."/>
            <person name="Lucas S."/>
            <person name="Lundell T."/>
            <person name="Martin R."/>
            <person name="McLaughlin D.J."/>
            <person name="Morgenstern I."/>
            <person name="Morin E."/>
            <person name="Murat C."/>
            <person name="Nagy L.G."/>
            <person name="Nolan M."/>
            <person name="Ohm R.A."/>
            <person name="Patyshakuliyeva A."/>
            <person name="Rokas A."/>
            <person name="Ruiz-Duenas F.J."/>
            <person name="Sabat G."/>
            <person name="Salamov A."/>
            <person name="Samejima M."/>
            <person name="Schmutz J."/>
            <person name="Slot J.C."/>
            <person name="St John F."/>
            <person name="Stenlid J."/>
            <person name="Sun H."/>
            <person name="Sun S."/>
            <person name="Syed K."/>
            <person name="Tsang A."/>
            <person name="Wiebenga A."/>
            <person name="Young D."/>
            <person name="Pisabarro A."/>
            <person name="Eastwood D.C."/>
            <person name="Martin F."/>
            <person name="Cullen D."/>
            <person name="Grigoriev I.V."/>
            <person name="Hibbett D.S."/>
        </authorList>
    </citation>
    <scope>NUCLEOTIDE SEQUENCE [LARGE SCALE GENOMIC DNA]</scope>
    <source>
        <strain evidence="2 3">ATCC 11539</strain>
    </source>
</reference>
<dbReference type="Gene3D" id="3.40.30.10">
    <property type="entry name" value="Glutaredoxin"/>
    <property type="match status" value="1"/>
</dbReference>
<sequence length="257" mass="28508">MSEILLYDIPRKDPENGPWSPNTLKARLALNLKGLPFKTVWVEYPDIPSECKKIGAPPTSTEADGTPRYTLPVIYDPSTKKAIADSYAIAEYLDATYPTDRQIIPAGTEGLHAAFNKAFMDSVYFPCMFTIGPLSVSALNPPSERYFRTIRGDLLALVDSVRPEERWRKVQAAFEVVNGWYEKADNGKVLLMGDTPAWADIVVAALLVCARNLLGRESPEWKAVSEWHGGRWAKLVAALEGKVLYPGYGWTKQGGQS</sequence>
<dbReference type="GeneID" id="19308646"/>
<evidence type="ECO:0000259" key="1">
    <source>
        <dbReference type="PROSITE" id="PS50404"/>
    </source>
</evidence>
<dbReference type="OMA" id="EWKSITT"/>
<evidence type="ECO:0000313" key="3">
    <source>
        <dbReference type="Proteomes" id="UP000030669"/>
    </source>
</evidence>
<dbReference type="InterPro" id="IPR054416">
    <property type="entry name" value="GST_UstS-like_C"/>
</dbReference>
<keyword evidence="3" id="KW-1185">Reference proteome</keyword>
<dbReference type="SUPFAM" id="SSF47616">
    <property type="entry name" value="GST C-terminal domain-like"/>
    <property type="match status" value="1"/>
</dbReference>
<name>S7Q309_GLOTA</name>